<evidence type="ECO:0000313" key="2">
    <source>
        <dbReference type="EMBL" id="MBW76051.1"/>
    </source>
</evidence>
<keyword evidence="1" id="KW-0472">Membrane</keyword>
<proteinExistence type="predicted"/>
<dbReference type="EMBL" id="GGFL01011873">
    <property type="protein sequence ID" value="MBW76051.1"/>
    <property type="molecule type" value="Transcribed_RNA"/>
</dbReference>
<reference evidence="2" key="1">
    <citation type="submission" date="2018-01" db="EMBL/GenBank/DDBJ databases">
        <title>An insight into the sialome of Amazonian anophelines.</title>
        <authorList>
            <person name="Ribeiro J.M."/>
            <person name="Scarpassa V."/>
            <person name="Calvo E."/>
        </authorList>
    </citation>
    <scope>NUCLEOTIDE SEQUENCE</scope>
</reference>
<evidence type="ECO:0000256" key="1">
    <source>
        <dbReference type="SAM" id="Phobius"/>
    </source>
</evidence>
<dbReference type="AlphaFoldDB" id="A0A2M4DEZ2"/>
<accession>A0A2M4DEZ2</accession>
<feature type="transmembrane region" description="Helical" evidence="1">
    <location>
        <begin position="51"/>
        <end position="69"/>
    </location>
</feature>
<keyword evidence="1" id="KW-1133">Transmembrane helix</keyword>
<name>A0A2M4DEZ2_ANODA</name>
<keyword evidence="1" id="KW-0812">Transmembrane</keyword>
<feature type="transmembrane region" description="Helical" evidence="1">
    <location>
        <begin position="6"/>
        <end position="30"/>
    </location>
</feature>
<sequence>MNLKNVSPSGLCFICRFALLVPALSAVLLLAFNRFKSTVSFRKKNTKINHLLILAKLYAHAFWILNQTVG</sequence>
<protein>
    <submittedName>
        <fullName evidence="2">Uncharacterized protein</fullName>
    </submittedName>
</protein>
<organism evidence="2">
    <name type="scientific">Anopheles darlingi</name>
    <name type="common">Mosquito</name>
    <dbReference type="NCBI Taxonomy" id="43151"/>
    <lineage>
        <taxon>Eukaryota</taxon>
        <taxon>Metazoa</taxon>
        <taxon>Ecdysozoa</taxon>
        <taxon>Arthropoda</taxon>
        <taxon>Hexapoda</taxon>
        <taxon>Insecta</taxon>
        <taxon>Pterygota</taxon>
        <taxon>Neoptera</taxon>
        <taxon>Endopterygota</taxon>
        <taxon>Diptera</taxon>
        <taxon>Nematocera</taxon>
        <taxon>Culicoidea</taxon>
        <taxon>Culicidae</taxon>
        <taxon>Anophelinae</taxon>
        <taxon>Anopheles</taxon>
    </lineage>
</organism>